<feature type="compositionally biased region" description="Polar residues" evidence="1">
    <location>
        <begin position="41"/>
        <end position="51"/>
    </location>
</feature>
<organism evidence="3 4">
    <name type="scientific">Haloferax profundi</name>
    <dbReference type="NCBI Taxonomy" id="1544718"/>
    <lineage>
        <taxon>Archaea</taxon>
        <taxon>Methanobacteriati</taxon>
        <taxon>Methanobacteriota</taxon>
        <taxon>Stenosarchaea group</taxon>
        <taxon>Halobacteria</taxon>
        <taxon>Halobacteriales</taxon>
        <taxon>Haloferacaceae</taxon>
        <taxon>Haloferax</taxon>
    </lineage>
</organism>
<evidence type="ECO:0000313" key="3">
    <source>
        <dbReference type="EMBL" id="KTG14416.1"/>
    </source>
</evidence>
<dbReference type="EMBL" id="LOPV01000561">
    <property type="protein sequence ID" value="KTG14416.1"/>
    <property type="molecule type" value="Genomic_DNA"/>
</dbReference>
<feature type="domain" description="RCK N-terminal" evidence="2">
    <location>
        <begin position="7"/>
        <end position="49"/>
    </location>
</feature>
<dbReference type="InterPro" id="IPR003148">
    <property type="entry name" value="RCK_N"/>
</dbReference>
<comment type="caution">
    <text evidence="3">The sequence shown here is derived from an EMBL/GenBank/DDBJ whole genome shotgun (WGS) entry which is preliminary data.</text>
</comment>
<proteinExistence type="predicted"/>
<dbReference type="Pfam" id="PF02254">
    <property type="entry name" value="TrkA_N"/>
    <property type="match status" value="1"/>
</dbReference>
<accession>A0A0W1RLI0</accession>
<keyword evidence="4" id="KW-1185">Reference proteome</keyword>
<evidence type="ECO:0000256" key="1">
    <source>
        <dbReference type="SAM" id="MobiDB-lite"/>
    </source>
</evidence>
<evidence type="ECO:0000259" key="2">
    <source>
        <dbReference type="Pfam" id="PF02254"/>
    </source>
</evidence>
<feature type="region of interest" description="Disordered" evidence="1">
    <location>
        <begin position="36"/>
        <end position="79"/>
    </location>
</feature>
<sequence length="119" mass="13109">MATNSRILGGARVGHVVAERLEEDYEHVTFVDEHQSAVERASQSGIDTQSAEFERQTEVPDGEFDVPIDCGTRAGPEVTGRPTRLQCRIRVMSRNCDRPFDCKPVGSPTDSGKGFAWLS</sequence>
<protein>
    <recommendedName>
        <fullName evidence="2">RCK N-terminal domain-containing protein</fullName>
    </recommendedName>
</protein>
<gene>
    <name evidence="3" type="ORF">AUR66_03075</name>
</gene>
<reference evidence="3 4" key="1">
    <citation type="submission" date="2015-12" db="EMBL/GenBank/DDBJ databases">
        <title>Haloferax profundi sp. nov. isolated from the Discovery deep brine-seawater interface in the Red Sea.</title>
        <authorList>
            <person name="Zhang G."/>
            <person name="Stingl U."/>
            <person name="Rashid M."/>
        </authorList>
    </citation>
    <scope>NUCLEOTIDE SEQUENCE [LARGE SCALE GENOMIC DNA]</scope>
    <source>
        <strain evidence="3 4">SB29</strain>
    </source>
</reference>
<dbReference type="AlphaFoldDB" id="A0A0W1RLI0"/>
<evidence type="ECO:0000313" key="4">
    <source>
        <dbReference type="Proteomes" id="UP000053157"/>
    </source>
</evidence>
<name>A0A0W1RLI0_9EURY</name>
<dbReference type="Proteomes" id="UP000053157">
    <property type="component" value="Unassembled WGS sequence"/>
</dbReference>